<dbReference type="Pfam" id="PF03372">
    <property type="entry name" value="Exo_endo_phos"/>
    <property type="match status" value="1"/>
</dbReference>
<dbReference type="PANTHER" id="PTHR35218">
    <property type="entry name" value="RNASE H DOMAIN-CONTAINING PROTEIN"/>
    <property type="match status" value="1"/>
</dbReference>
<protein>
    <recommendedName>
        <fullName evidence="1">Endonuclease/exonuclease/phosphatase domain-containing protein</fullName>
    </recommendedName>
</protein>
<dbReference type="Gene3D" id="3.60.10.10">
    <property type="entry name" value="Endonuclease/exonuclease/phosphatase"/>
    <property type="match status" value="1"/>
</dbReference>
<dbReference type="EMBL" id="JAKUCV010003041">
    <property type="protein sequence ID" value="KAJ4840446.1"/>
    <property type="molecule type" value="Genomic_DNA"/>
</dbReference>
<evidence type="ECO:0000313" key="2">
    <source>
        <dbReference type="EMBL" id="KAJ4840446.1"/>
    </source>
</evidence>
<name>A0A9Q0FZI5_9ROSI</name>
<reference evidence="2" key="2">
    <citation type="journal article" date="2023" name="Plants (Basel)">
        <title>Annotation of the Turnera subulata (Passifloraceae) Draft Genome Reveals the S-Locus Evolved after the Divergence of Turneroideae from Passifloroideae in a Stepwise Manner.</title>
        <authorList>
            <person name="Henning P.M."/>
            <person name="Roalson E.H."/>
            <person name="Mir W."/>
            <person name="McCubbin A.G."/>
            <person name="Shore J.S."/>
        </authorList>
    </citation>
    <scope>NUCLEOTIDE SEQUENCE</scope>
    <source>
        <strain evidence="2">F60SS</strain>
    </source>
</reference>
<keyword evidence="3" id="KW-1185">Reference proteome</keyword>
<dbReference type="PANTHER" id="PTHR35218:SF9">
    <property type="entry name" value="ENDONUCLEASE_EXONUCLEASE_PHOSPHATASE DOMAIN-CONTAINING PROTEIN"/>
    <property type="match status" value="1"/>
</dbReference>
<dbReference type="InterPro" id="IPR036691">
    <property type="entry name" value="Endo/exonu/phosph_ase_sf"/>
</dbReference>
<dbReference type="SUPFAM" id="SSF56219">
    <property type="entry name" value="DNase I-like"/>
    <property type="match status" value="1"/>
</dbReference>
<comment type="caution">
    <text evidence="2">The sequence shown here is derived from an EMBL/GenBank/DDBJ whole genome shotgun (WGS) entry which is preliminary data.</text>
</comment>
<dbReference type="Proteomes" id="UP001141552">
    <property type="component" value="Unassembled WGS sequence"/>
</dbReference>
<organism evidence="2 3">
    <name type="scientific">Turnera subulata</name>
    <dbReference type="NCBI Taxonomy" id="218843"/>
    <lineage>
        <taxon>Eukaryota</taxon>
        <taxon>Viridiplantae</taxon>
        <taxon>Streptophyta</taxon>
        <taxon>Embryophyta</taxon>
        <taxon>Tracheophyta</taxon>
        <taxon>Spermatophyta</taxon>
        <taxon>Magnoliopsida</taxon>
        <taxon>eudicotyledons</taxon>
        <taxon>Gunneridae</taxon>
        <taxon>Pentapetalae</taxon>
        <taxon>rosids</taxon>
        <taxon>fabids</taxon>
        <taxon>Malpighiales</taxon>
        <taxon>Passifloraceae</taxon>
        <taxon>Turnera</taxon>
    </lineage>
</organism>
<evidence type="ECO:0000313" key="3">
    <source>
        <dbReference type="Proteomes" id="UP001141552"/>
    </source>
</evidence>
<reference evidence="2" key="1">
    <citation type="submission" date="2022-02" db="EMBL/GenBank/DDBJ databases">
        <authorList>
            <person name="Henning P.M."/>
            <person name="McCubbin A.G."/>
            <person name="Shore J.S."/>
        </authorList>
    </citation>
    <scope>NUCLEOTIDE SEQUENCE</scope>
    <source>
        <strain evidence="2">F60SS</strain>
        <tissue evidence="2">Leaves</tissue>
    </source>
</reference>
<sequence>MKELQREYKPTVVIVVEPRISGARANRVIRKLGFTHSHRVDARGFAGGVWVLWNERVTSVSVLHCHTQFIHMKVNFQGLSFLLTAVYGSPQEQWRRFLWRNIEALATQITEPWILAGDFNAILTGDERQDRWRRNGVGNYQFLNCVNEAQLIDLGFAGPKFTWRRNGDQARLDRMLGNVHWLNSFAAASILHLPFLSSDHRPILLRLEDLHPTIPK</sequence>
<feature type="domain" description="Endonuclease/exonuclease/phosphatase" evidence="1">
    <location>
        <begin position="5"/>
        <end position="200"/>
    </location>
</feature>
<evidence type="ECO:0000259" key="1">
    <source>
        <dbReference type="Pfam" id="PF03372"/>
    </source>
</evidence>
<gene>
    <name evidence="2" type="ORF">Tsubulata_016701</name>
</gene>
<dbReference type="AlphaFoldDB" id="A0A9Q0FZI5"/>
<proteinExistence type="predicted"/>
<dbReference type="InterPro" id="IPR005135">
    <property type="entry name" value="Endo/exonuclease/phosphatase"/>
</dbReference>
<dbReference type="OrthoDB" id="1720282at2759"/>
<accession>A0A9Q0FZI5</accession>
<dbReference type="GO" id="GO:0003824">
    <property type="term" value="F:catalytic activity"/>
    <property type="evidence" value="ECO:0007669"/>
    <property type="project" value="InterPro"/>
</dbReference>